<comment type="caution">
    <text evidence="10">The sequence shown here is derived from an EMBL/GenBank/DDBJ whole genome shotgun (WGS) entry which is preliminary data.</text>
</comment>
<dbReference type="EMBL" id="PFAO01000015">
    <property type="protein sequence ID" value="PIT95537.1"/>
    <property type="molecule type" value="Genomic_DNA"/>
</dbReference>
<feature type="transmembrane region" description="Helical" evidence="8">
    <location>
        <begin position="91"/>
        <end position="109"/>
    </location>
</feature>
<accession>A0A2M6WRU9</accession>
<organism evidence="10 11">
    <name type="scientific">Candidatus Falkowbacteria bacterium CG10_big_fil_rev_8_21_14_0_10_38_22</name>
    <dbReference type="NCBI Taxonomy" id="1974564"/>
    <lineage>
        <taxon>Bacteria</taxon>
        <taxon>Candidatus Falkowiibacteriota</taxon>
    </lineage>
</organism>
<keyword evidence="4" id="KW-0808">Transferase</keyword>
<dbReference type="GO" id="GO:0009103">
    <property type="term" value="P:lipopolysaccharide biosynthetic process"/>
    <property type="evidence" value="ECO:0007669"/>
    <property type="project" value="UniProtKB-ARBA"/>
</dbReference>
<evidence type="ECO:0000256" key="3">
    <source>
        <dbReference type="ARBA" id="ARBA00022676"/>
    </source>
</evidence>
<dbReference type="GO" id="GO:0005886">
    <property type="term" value="C:plasma membrane"/>
    <property type="evidence" value="ECO:0007669"/>
    <property type="project" value="UniProtKB-SubCell"/>
</dbReference>
<feature type="non-terminal residue" evidence="10">
    <location>
        <position position="609"/>
    </location>
</feature>
<name>A0A2M6WRU9_9BACT</name>
<evidence type="ECO:0000256" key="1">
    <source>
        <dbReference type="ARBA" id="ARBA00004651"/>
    </source>
</evidence>
<feature type="transmembrane region" description="Helical" evidence="8">
    <location>
        <begin position="256"/>
        <end position="272"/>
    </location>
</feature>
<feature type="transmembrane region" description="Helical" evidence="8">
    <location>
        <begin position="376"/>
        <end position="396"/>
    </location>
</feature>
<gene>
    <name evidence="10" type="ORF">COT96_00690</name>
</gene>
<feature type="transmembrane region" description="Helical" evidence="8">
    <location>
        <begin position="443"/>
        <end position="463"/>
    </location>
</feature>
<evidence type="ECO:0000313" key="10">
    <source>
        <dbReference type="EMBL" id="PIT95537.1"/>
    </source>
</evidence>
<dbReference type="Pfam" id="PF13231">
    <property type="entry name" value="PMT_2"/>
    <property type="match status" value="1"/>
</dbReference>
<comment type="subcellular location">
    <subcellularLocation>
        <location evidence="1">Cell membrane</location>
        <topology evidence="1">Multi-pass membrane protein</topology>
    </subcellularLocation>
</comment>
<feature type="transmembrane region" description="Helical" evidence="8">
    <location>
        <begin position="232"/>
        <end position="250"/>
    </location>
</feature>
<evidence type="ECO:0000256" key="2">
    <source>
        <dbReference type="ARBA" id="ARBA00022475"/>
    </source>
</evidence>
<dbReference type="PANTHER" id="PTHR33908:SF11">
    <property type="entry name" value="MEMBRANE PROTEIN"/>
    <property type="match status" value="1"/>
</dbReference>
<dbReference type="InterPro" id="IPR050297">
    <property type="entry name" value="LipidA_mod_glycosyltrf_83"/>
</dbReference>
<dbReference type="PANTHER" id="PTHR33908">
    <property type="entry name" value="MANNOSYLTRANSFERASE YKCB-RELATED"/>
    <property type="match status" value="1"/>
</dbReference>
<feature type="transmembrane region" description="Helical" evidence="8">
    <location>
        <begin position="115"/>
        <end position="135"/>
    </location>
</feature>
<feature type="transmembrane region" description="Helical" evidence="8">
    <location>
        <begin position="279"/>
        <end position="296"/>
    </location>
</feature>
<feature type="domain" description="Glycosyltransferase RgtA/B/C/D-like" evidence="9">
    <location>
        <begin position="120"/>
        <end position="189"/>
    </location>
</feature>
<feature type="transmembrane region" description="Helical" evidence="8">
    <location>
        <begin position="16"/>
        <end position="36"/>
    </location>
</feature>
<feature type="transmembrane region" description="Helical" evidence="8">
    <location>
        <begin position="470"/>
        <end position="492"/>
    </location>
</feature>
<evidence type="ECO:0000256" key="5">
    <source>
        <dbReference type="ARBA" id="ARBA00022692"/>
    </source>
</evidence>
<evidence type="ECO:0000259" key="9">
    <source>
        <dbReference type="Pfam" id="PF13231"/>
    </source>
</evidence>
<evidence type="ECO:0000256" key="6">
    <source>
        <dbReference type="ARBA" id="ARBA00022989"/>
    </source>
</evidence>
<dbReference type="Proteomes" id="UP000228964">
    <property type="component" value="Unassembled WGS sequence"/>
</dbReference>
<dbReference type="AlphaFoldDB" id="A0A2M6WRU9"/>
<protein>
    <recommendedName>
        <fullName evidence="9">Glycosyltransferase RgtA/B/C/D-like domain-containing protein</fullName>
    </recommendedName>
</protein>
<keyword evidence="5 8" id="KW-0812">Transmembrane</keyword>
<keyword evidence="7 8" id="KW-0472">Membrane</keyword>
<evidence type="ECO:0000256" key="8">
    <source>
        <dbReference type="SAM" id="Phobius"/>
    </source>
</evidence>
<proteinExistence type="predicted"/>
<dbReference type="InterPro" id="IPR038731">
    <property type="entry name" value="RgtA/B/C-like"/>
</dbReference>
<sequence length="609" mass="70783">MFMLKVINYFKNNWRLTSLIIVALIFFISCSSFNYFTQKNDFVKWLSPDETANYIFTKLYGQQGQMQLFEKYNLLASDIIRPRSFRSDYGWLKPVSFLGMILVYGKLVSLTSYKVIPYLTPLLAALGIIFYYLLIKRIFGRRIAFVSALLLASFPVYIYYSSRSMFHNVPFMVFLLIGLYFSSLLPQNNLTRRDAPELISTKKIKKINPLNPPLQGGQYKKNPPSKGGLGRFKRIIFAALGGGFIGLAIITRTSELLWLGPVLLILWLFNFTKIKLSKLLIFICFLGLALLPVAYWNQVLYGSWWQGGYPEMNRSLANIGQASAKLVQNTISQTTQLASGKTILLESLRKIKDNIFFFGWRPEQSWQMFSHYFINMFYWLFWLAASGMLIFVFRIGKWRRKHFAYLASWLTTSLILIYYYGSWGFSDNPDPQSFTIGNSYTRYWLPIYLSALPFASLAIIKLTDLFKSRLAAIISRIAIILFIFFMSLNYILIGSEEGLLPTAKRQIIAQDEFNKIINLTEYNSVIISRYHDKLLFPERKVIVGLFDDPNMINEYSKLAKLLPVYYYNFNYQKKDLAYLNNSKLKNYGLRLDTVANIYQNFSLYKLDTL</sequence>
<keyword evidence="6 8" id="KW-1133">Transmembrane helix</keyword>
<feature type="transmembrane region" description="Helical" evidence="8">
    <location>
        <begin position="166"/>
        <end position="185"/>
    </location>
</feature>
<evidence type="ECO:0000313" key="11">
    <source>
        <dbReference type="Proteomes" id="UP000228964"/>
    </source>
</evidence>
<feature type="transmembrane region" description="Helical" evidence="8">
    <location>
        <begin position="403"/>
        <end position="423"/>
    </location>
</feature>
<dbReference type="PROSITE" id="PS51257">
    <property type="entry name" value="PROKAR_LIPOPROTEIN"/>
    <property type="match status" value="1"/>
</dbReference>
<keyword evidence="2" id="KW-1003">Cell membrane</keyword>
<reference evidence="11" key="1">
    <citation type="submission" date="2017-09" db="EMBL/GenBank/DDBJ databases">
        <title>Depth-based differentiation of microbial function through sediment-hosted aquifers and enrichment of novel symbionts in the deep terrestrial subsurface.</title>
        <authorList>
            <person name="Probst A.J."/>
            <person name="Ladd B."/>
            <person name="Jarett J.K."/>
            <person name="Geller-Mcgrath D.E."/>
            <person name="Sieber C.M.K."/>
            <person name="Emerson J.B."/>
            <person name="Anantharaman K."/>
            <person name="Thomas B.C."/>
            <person name="Malmstrom R."/>
            <person name="Stieglmeier M."/>
            <person name="Klingl A."/>
            <person name="Woyke T."/>
            <person name="Ryan C.M."/>
            <person name="Banfield J.F."/>
        </authorList>
    </citation>
    <scope>NUCLEOTIDE SEQUENCE [LARGE SCALE GENOMIC DNA]</scope>
</reference>
<dbReference type="GO" id="GO:0016763">
    <property type="term" value="F:pentosyltransferase activity"/>
    <property type="evidence" value="ECO:0007669"/>
    <property type="project" value="TreeGrafter"/>
</dbReference>
<evidence type="ECO:0000256" key="4">
    <source>
        <dbReference type="ARBA" id="ARBA00022679"/>
    </source>
</evidence>
<feature type="transmembrane region" description="Helical" evidence="8">
    <location>
        <begin position="142"/>
        <end position="160"/>
    </location>
</feature>
<keyword evidence="3" id="KW-0328">Glycosyltransferase</keyword>
<evidence type="ECO:0000256" key="7">
    <source>
        <dbReference type="ARBA" id="ARBA00023136"/>
    </source>
</evidence>